<evidence type="ECO:0000256" key="1">
    <source>
        <dbReference type="ARBA" id="ARBA00004141"/>
    </source>
</evidence>
<dbReference type="PRINTS" id="PR01078">
    <property type="entry name" value="AMINACHANNEL"/>
</dbReference>
<feature type="region of interest" description="Disordered" evidence="13">
    <location>
        <begin position="117"/>
        <end position="141"/>
    </location>
</feature>
<keyword evidence="6" id="KW-0915">Sodium</keyword>
<sequence>MLDNKQQSIKSLIKDFAANSSMHGLPKAAESKGNFRKFIWIILTLIGSGIALQHVAKIIILYNQWPLSTVVTIENNNRLDFPAVTICNMNPAKRSTLKLKVEELGFHDLVDLINTADERRKGEENSGEEEEVAEEEHDEENTADFYEALTAEYKIESAFISVIGAMNTTDRQMIGHSIEDMLIACTYEGRPCSARNFTSFYNFKYGNCYTFNGNPYITPRKLETKKPGPRYGLTMELYIQETEYSEFLADTLGAKILVHHQGSMPFPEDDGVSVSPGMSTSIGLSQVILERSKPPHGRCKTYTEEHNKEINVFAEFNNVSYSEKACMKTCYQKNVIKECKCCHFDFPCEGQPLDEVLVDIKETPVRRCNETIDESCLDRVLKEFELEHLGCIDICVPSCSEIVFTTDISTGTWPSKPLITRTVNKVKNVYRKKNITTDIFDELEDTGDRLKFLRRNVVKVEMFYKQLNYERITATPAYDWSSLVSDLGGQAGLWIGFSILTAVEMLELLYEIAKLIGRKMFGTGRVEDIKKVNMVQVQPIESSDKC</sequence>
<evidence type="ECO:0000256" key="8">
    <source>
        <dbReference type="ARBA" id="ARBA00023136"/>
    </source>
</evidence>
<evidence type="ECO:0000256" key="10">
    <source>
        <dbReference type="ARBA" id="ARBA00023201"/>
    </source>
</evidence>
<keyword evidence="5 14" id="KW-1133">Transmembrane helix</keyword>
<keyword evidence="8 14" id="KW-0472">Membrane</keyword>
<keyword evidence="7 12" id="KW-0406">Ion transport</keyword>
<dbReference type="GO" id="GO:0005886">
    <property type="term" value="C:plasma membrane"/>
    <property type="evidence" value="ECO:0007669"/>
    <property type="project" value="TreeGrafter"/>
</dbReference>
<accession>A0AAN8J6E9</accession>
<dbReference type="Gene3D" id="1.10.287.770">
    <property type="entry name" value="YojJ-like"/>
    <property type="match status" value="1"/>
</dbReference>
<evidence type="ECO:0000256" key="14">
    <source>
        <dbReference type="SAM" id="Phobius"/>
    </source>
</evidence>
<dbReference type="GO" id="GO:0015280">
    <property type="term" value="F:ligand-gated sodium channel activity"/>
    <property type="evidence" value="ECO:0007669"/>
    <property type="project" value="TreeGrafter"/>
</dbReference>
<name>A0AAN8J6E9_PATCE</name>
<evidence type="ECO:0000256" key="13">
    <source>
        <dbReference type="SAM" id="MobiDB-lite"/>
    </source>
</evidence>
<organism evidence="15 16">
    <name type="scientific">Patella caerulea</name>
    <name type="common">Rayed Mediterranean limpet</name>
    <dbReference type="NCBI Taxonomy" id="87958"/>
    <lineage>
        <taxon>Eukaryota</taxon>
        <taxon>Metazoa</taxon>
        <taxon>Spiralia</taxon>
        <taxon>Lophotrochozoa</taxon>
        <taxon>Mollusca</taxon>
        <taxon>Gastropoda</taxon>
        <taxon>Patellogastropoda</taxon>
        <taxon>Patelloidea</taxon>
        <taxon>Patellidae</taxon>
        <taxon>Patella</taxon>
    </lineage>
</organism>
<evidence type="ECO:0000256" key="7">
    <source>
        <dbReference type="ARBA" id="ARBA00023065"/>
    </source>
</evidence>
<keyword evidence="10 12" id="KW-0739">Sodium transport</keyword>
<evidence type="ECO:0000313" key="16">
    <source>
        <dbReference type="Proteomes" id="UP001347796"/>
    </source>
</evidence>
<evidence type="ECO:0000256" key="9">
    <source>
        <dbReference type="ARBA" id="ARBA00023180"/>
    </source>
</evidence>
<evidence type="ECO:0000256" key="3">
    <source>
        <dbReference type="ARBA" id="ARBA00022461"/>
    </source>
</evidence>
<keyword evidence="4 12" id="KW-0812">Transmembrane</keyword>
<comment type="caution">
    <text evidence="15">The sequence shown here is derived from an EMBL/GenBank/DDBJ whole genome shotgun (WGS) entry which is preliminary data.</text>
</comment>
<keyword evidence="11 12" id="KW-0407">Ion channel</keyword>
<evidence type="ECO:0000256" key="4">
    <source>
        <dbReference type="ARBA" id="ARBA00022692"/>
    </source>
</evidence>
<feature type="transmembrane region" description="Helical" evidence="14">
    <location>
        <begin position="38"/>
        <end position="62"/>
    </location>
</feature>
<protein>
    <submittedName>
        <fullName evidence="15">Uncharacterized protein</fullName>
    </submittedName>
</protein>
<keyword evidence="3 12" id="KW-0894">Sodium channel</keyword>
<evidence type="ECO:0000313" key="15">
    <source>
        <dbReference type="EMBL" id="KAK6170752.1"/>
    </source>
</evidence>
<dbReference type="AlphaFoldDB" id="A0AAN8J6E9"/>
<evidence type="ECO:0000256" key="12">
    <source>
        <dbReference type="RuleBase" id="RU000679"/>
    </source>
</evidence>
<comment type="subcellular location">
    <subcellularLocation>
        <location evidence="1">Membrane</location>
        <topology evidence="1">Multi-pass membrane protein</topology>
    </subcellularLocation>
</comment>
<comment type="similarity">
    <text evidence="12">Belongs to the amiloride-sensitive sodium channel (TC 1.A.6) family.</text>
</comment>
<reference evidence="15 16" key="1">
    <citation type="submission" date="2024-01" db="EMBL/GenBank/DDBJ databases">
        <title>The genome of the rayed Mediterranean limpet Patella caerulea (Linnaeus, 1758).</title>
        <authorList>
            <person name="Anh-Thu Weber A."/>
            <person name="Halstead-Nussloch G."/>
        </authorList>
    </citation>
    <scope>NUCLEOTIDE SEQUENCE [LARGE SCALE GENOMIC DNA]</scope>
    <source>
        <strain evidence="15">AATW-2023a</strain>
        <tissue evidence="15">Whole specimen</tissue>
    </source>
</reference>
<gene>
    <name evidence="15" type="ORF">SNE40_019065</name>
</gene>
<dbReference type="InterPro" id="IPR001873">
    <property type="entry name" value="ENaC"/>
</dbReference>
<evidence type="ECO:0000256" key="2">
    <source>
        <dbReference type="ARBA" id="ARBA00022448"/>
    </source>
</evidence>
<evidence type="ECO:0000256" key="6">
    <source>
        <dbReference type="ARBA" id="ARBA00023053"/>
    </source>
</evidence>
<dbReference type="Proteomes" id="UP001347796">
    <property type="component" value="Unassembled WGS sequence"/>
</dbReference>
<dbReference type="Pfam" id="PF00858">
    <property type="entry name" value="ASC"/>
    <property type="match status" value="1"/>
</dbReference>
<keyword evidence="9" id="KW-0325">Glycoprotein</keyword>
<dbReference type="FunFam" id="1.10.287.770:FF:000001">
    <property type="entry name" value="Acid-sensing ion channel subunit 1"/>
    <property type="match status" value="1"/>
</dbReference>
<proteinExistence type="inferred from homology"/>
<dbReference type="EMBL" id="JAZGQO010000014">
    <property type="protein sequence ID" value="KAK6170752.1"/>
    <property type="molecule type" value="Genomic_DNA"/>
</dbReference>
<keyword evidence="2 12" id="KW-0813">Transport</keyword>
<dbReference type="PANTHER" id="PTHR11690">
    <property type="entry name" value="AMILORIDE-SENSITIVE SODIUM CHANNEL-RELATED"/>
    <property type="match status" value="1"/>
</dbReference>
<feature type="compositionally biased region" description="Acidic residues" evidence="13">
    <location>
        <begin position="125"/>
        <end position="141"/>
    </location>
</feature>
<keyword evidence="16" id="KW-1185">Reference proteome</keyword>
<evidence type="ECO:0000256" key="5">
    <source>
        <dbReference type="ARBA" id="ARBA00022989"/>
    </source>
</evidence>
<evidence type="ECO:0000256" key="11">
    <source>
        <dbReference type="ARBA" id="ARBA00023303"/>
    </source>
</evidence>
<dbReference type="PANTHER" id="PTHR11690:SF248">
    <property type="entry name" value="PICKPOCKET 17, ISOFORM A"/>
    <property type="match status" value="1"/>
</dbReference>
<dbReference type="Gene3D" id="2.60.470.10">
    <property type="entry name" value="Acid-sensing ion channels like domains"/>
    <property type="match status" value="1"/>
</dbReference>